<comment type="similarity">
    <text evidence="1">Belongs to the NAD(P)-dependent epimerase/dehydratase family.</text>
</comment>
<feature type="compositionally biased region" description="Low complexity" evidence="3">
    <location>
        <begin position="94"/>
        <end position="118"/>
    </location>
</feature>
<sequence length="1125" mass="122626">MTMNYSSSDTRWRQRRRRPAHPTNHPFHHGYYCLFMMMMAVILLLQLFSPPNDFCWPTTTTPLLAVAAAAVDADGGANVDDDTTSSNANSNLDNTAADAQSSSSSQSTNNNNAGSSASATFNSASSSSSYAASGNNNSNPALTSNSVVLITGAAGFLGSELALALLRTYKVHKLLLVDNLGIDSENESSYVPPPPKDDKNNHGEDYSLVFGGGAIYEVMSEEDVSMFEIKRQRAFRVLHEMTSPMAPPADSEDEYYFGSGGEDGKRRRRTRPEESIRFYRADMRPSIPEFFDVGELPLLEGIFQSHPDITHVVHLADVPLHAQNQVIPRNKDSIKTGCMEGILEEFRLMIERANITNDSNNSNGNADGTTTNSNKVQLPHFVYASSHEVYDRISSAHASPKKTPQAQQQGVQGAERQQQQGQGQEMPPPQQPNPPPFQEDKPITTPSSLHGTAKLIDEILASAYHSTHGIYSVGLRFFQVYGPWDAPGTEVFDLAEQIWAMNDSNGNSGVGSGGADGSTTTGFDDSAFDEDINDYIYIDDAIDAILSAMQYRPHTTDNNPPPVVFNVGSGKGYTRKQVKEEMGKHFPKFQSGGKQFSTTAQQSKGAPPTNGQRLPTKSIASTARSESLLGFKAQVSLEEGLAQTLTWHRDRTYPYGRDPNFEESFEARSIESKIGKSLAMSRRRASISSGGSDFDEEKGGNDIVQEDGEGECSPLDRECLRGTLVFPCASECRRVEWCTPSAWDDIAILSTRVTTGCDAVLYTVLLDESTEQIPSATAALAADSLPFVGAGLPEDIGERTQARCNIAFVSDKSPLVEMLKSEGEEYLDKEEIGSGSSLPPLLRHGFWTVLPVSTSSSSSWLHAFGGTFSLEYLPKISPGRFFGSSVRFAVYAAPTVLVNNLPNLLKRMEDGPVPPQSIRNRSVGGSDGSSTALLISSKRNTCDPAQRGSSCSTTYTRPPANDGIQSNAYNMIRMALRGEMLGGGLEPLIDSSVLVHSLREEESRLFRCDVYGEAAQWGASSDERSFEFVISVHDLWSRAVNHWSTGLRPWWVDAGGTTKEGAGEGANLGDAEKKETIQKQQRRRLLPAGGSKNMGELWMSILSSSEYQLFTLIMPSDSMGIVHLE</sequence>
<feature type="compositionally biased region" description="Polar residues" evidence="3">
    <location>
        <begin position="592"/>
        <end position="615"/>
    </location>
</feature>
<feature type="compositionally biased region" description="Pro residues" evidence="3">
    <location>
        <begin position="426"/>
        <end position="437"/>
    </location>
</feature>
<feature type="compositionally biased region" description="Low complexity" evidence="3">
    <location>
        <begin position="404"/>
        <end position="425"/>
    </location>
</feature>
<feature type="region of interest" description="Disordered" evidence="3">
    <location>
        <begin position="78"/>
        <end position="118"/>
    </location>
</feature>
<feature type="region of interest" description="Disordered" evidence="3">
    <location>
        <begin position="393"/>
        <end position="449"/>
    </location>
</feature>
<keyword evidence="6" id="KW-1185">Reference proteome</keyword>
<evidence type="ECO:0000256" key="1">
    <source>
        <dbReference type="ARBA" id="ARBA00007637"/>
    </source>
</evidence>
<evidence type="ECO:0000313" key="6">
    <source>
        <dbReference type="Proteomes" id="UP001530293"/>
    </source>
</evidence>
<feature type="compositionally biased region" description="Basic and acidic residues" evidence="3">
    <location>
        <begin position="195"/>
        <end position="204"/>
    </location>
</feature>
<feature type="region of interest" description="Disordered" evidence="3">
    <location>
        <begin position="1"/>
        <end position="23"/>
    </location>
</feature>
<keyword evidence="2" id="KW-0520">NAD</keyword>
<dbReference type="Gene3D" id="3.40.50.720">
    <property type="entry name" value="NAD(P)-binding Rossmann-like Domain"/>
    <property type="match status" value="1"/>
</dbReference>
<reference evidence="5 6" key="1">
    <citation type="submission" date="2024-10" db="EMBL/GenBank/DDBJ databases">
        <title>Updated reference genomes for cyclostephanoid diatoms.</title>
        <authorList>
            <person name="Roberts W.R."/>
            <person name="Alverson A.J."/>
        </authorList>
    </citation>
    <scope>NUCLEOTIDE SEQUENCE [LARGE SCALE GENOMIC DNA]</scope>
    <source>
        <strain evidence="5 6">AJA232-27</strain>
    </source>
</reference>
<proteinExistence type="inferred from homology"/>
<feature type="region of interest" description="Disordered" evidence="3">
    <location>
        <begin position="184"/>
        <end position="204"/>
    </location>
</feature>
<protein>
    <recommendedName>
        <fullName evidence="4">NAD-dependent epimerase/dehydratase domain-containing protein</fullName>
    </recommendedName>
</protein>
<evidence type="ECO:0000259" key="4">
    <source>
        <dbReference type="Pfam" id="PF01370"/>
    </source>
</evidence>
<feature type="compositionally biased region" description="Low complexity" evidence="3">
    <location>
        <begin position="356"/>
        <end position="374"/>
    </location>
</feature>
<evidence type="ECO:0000256" key="3">
    <source>
        <dbReference type="SAM" id="MobiDB-lite"/>
    </source>
</evidence>
<dbReference type="SUPFAM" id="SSF51735">
    <property type="entry name" value="NAD(P)-binding Rossmann-fold domains"/>
    <property type="match status" value="1"/>
</dbReference>
<evidence type="ECO:0000256" key="2">
    <source>
        <dbReference type="ARBA" id="ARBA00023027"/>
    </source>
</evidence>
<dbReference type="Proteomes" id="UP001530293">
    <property type="component" value="Unassembled WGS sequence"/>
</dbReference>
<dbReference type="AlphaFoldDB" id="A0ABD3MMW4"/>
<accession>A0ABD3MMW4</accession>
<feature type="region of interest" description="Disordered" evidence="3">
    <location>
        <begin position="356"/>
        <end position="375"/>
    </location>
</feature>
<dbReference type="PANTHER" id="PTHR43574">
    <property type="entry name" value="EPIMERASE-RELATED"/>
    <property type="match status" value="1"/>
</dbReference>
<feature type="domain" description="NAD-dependent epimerase/dehydratase" evidence="4">
    <location>
        <begin position="291"/>
        <end position="568"/>
    </location>
</feature>
<dbReference type="Pfam" id="PF01370">
    <property type="entry name" value="Epimerase"/>
    <property type="match status" value="1"/>
</dbReference>
<dbReference type="InterPro" id="IPR001509">
    <property type="entry name" value="Epimerase_deHydtase"/>
</dbReference>
<name>A0ABD3MMW4_9STRA</name>
<gene>
    <name evidence="5" type="ORF">ACHAWU_002283</name>
</gene>
<feature type="region of interest" description="Disordered" evidence="3">
    <location>
        <begin position="589"/>
        <end position="615"/>
    </location>
</feature>
<feature type="region of interest" description="Disordered" evidence="3">
    <location>
        <begin position="244"/>
        <end position="271"/>
    </location>
</feature>
<dbReference type="EMBL" id="JALLBG020000096">
    <property type="protein sequence ID" value="KAL3765365.1"/>
    <property type="molecule type" value="Genomic_DNA"/>
</dbReference>
<dbReference type="InterPro" id="IPR036291">
    <property type="entry name" value="NAD(P)-bd_dom_sf"/>
</dbReference>
<feature type="region of interest" description="Disordered" evidence="3">
    <location>
        <begin position="687"/>
        <end position="709"/>
    </location>
</feature>
<comment type="caution">
    <text evidence="5">The sequence shown here is derived from an EMBL/GenBank/DDBJ whole genome shotgun (WGS) entry which is preliminary data.</text>
</comment>
<organism evidence="5 6">
    <name type="scientific">Discostella pseudostelligera</name>
    <dbReference type="NCBI Taxonomy" id="259834"/>
    <lineage>
        <taxon>Eukaryota</taxon>
        <taxon>Sar</taxon>
        <taxon>Stramenopiles</taxon>
        <taxon>Ochrophyta</taxon>
        <taxon>Bacillariophyta</taxon>
        <taxon>Coscinodiscophyceae</taxon>
        <taxon>Thalassiosirophycidae</taxon>
        <taxon>Stephanodiscales</taxon>
        <taxon>Stephanodiscaceae</taxon>
        <taxon>Discostella</taxon>
    </lineage>
</organism>
<evidence type="ECO:0000313" key="5">
    <source>
        <dbReference type="EMBL" id="KAL3765365.1"/>
    </source>
</evidence>